<evidence type="ECO:0000256" key="1">
    <source>
        <dbReference type="ARBA" id="ARBA00022723"/>
    </source>
</evidence>
<organism evidence="5 6">
    <name type="scientific">Candidatus Bipolaricaulis anaerobius</name>
    <dbReference type="NCBI Taxonomy" id="2026885"/>
    <lineage>
        <taxon>Bacteria</taxon>
        <taxon>Candidatus Bipolaricaulota</taxon>
        <taxon>Candidatus Bipolaricaulia</taxon>
        <taxon>Candidatus Bipolaricaulales</taxon>
        <taxon>Candidatus Bipolaricaulaceae</taxon>
        <taxon>Candidatus Bipolaricaulis</taxon>
    </lineage>
</organism>
<keyword evidence="5" id="KW-0560">Oxidoreductase</keyword>
<dbReference type="GO" id="GO:0043807">
    <property type="term" value="F:3-methyl-2-oxobutanoate dehydrogenase (ferredoxin) activity"/>
    <property type="evidence" value="ECO:0007669"/>
    <property type="project" value="UniProtKB-EC"/>
</dbReference>
<evidence type="ECO:0000256" key="3">
    <source>
        <dbReference type="ARBA" id="ARBA00023014"/>
    </source>
</evidence>
<dbReference type="RefSeq" id="WP_122031643.1">
    <property type="nucleotide sequence ID" value="NZ_LS483254.1"/>
</dbReference>
<gene>
    <name evidence="5" type="primary">vorD</name>
    <name evidence="5" type="ORF">BARAN1_1231</name>
</gene>
<keyword evidence="3" id="KW-0411">Iron-sulfur</keyword>
<name>A0A2X3K8E9_9BACT</name>
<reference evidence="6" key="1">
    <citation type="submission" date="2018-05" db="EMBL/GenBank/DDBJ databases">
        <authorList>
            <person name="Hao L."/>
        </authorList>
    </citation>
    <scope>NUCLEOTIDE SEQUENCE [LARGE SCALE GENOMIC DNA]</scope>
</reference>
<proteinExistence type="predicted"/>
<dbReference type="PROSITE" id="PS00198">
    <property type="entry name" value="4FE4S_FER_1"/>
    <property type="match status" value="2"/>
</dbReference>
<dbReference type="AlphaFoldDB" id="A0A2X3K8E9"/>
<dbReference type="PROSITE" id="PS51379">
    <property type="entry name" value="4FE4S_FER_2"/>
    <property type="match status" value="2"/>
</dbReference>
<dbReference type="Gene3D" id="3.30.70.3270">
    <property type="match status" value="1"/>
</dbReference>
<keyword evidence="5" id="KW-0670">Pyruvate</keyword>
<dbReference type="PANTHER" id="PTHR43122">
    <property type="entry name" value="FERREDOXIN SUBUNIT OF PYRUVATE:FLAVODOXIN OXIDOREDUCTASE-RELATED"/>
    <property type="match status" value="1"/>
</dbReference>
<dbReference type="GO" id="GO:0046872">
    <property type="term" value="F:metal ion binding"/>
    <property type="evidence" value="ECO:0007669"/>
    <property type="project" value="UniProtKB-KW"/>
</dbReference>
<feature type="domain" description="4Fe-4S ferredoxin-type" evidence="4">
    <location>
        <begin position="41"/>
        <end position="70"/>
    </location>
</feature>
<evidence type="ECO:0000313" key="6">
    <source>
        <dbReference type="Proteomes" id="UP000249818"/>
    </source>
</evidence>
<dbReference type="EC" id="1.2.7.7" evidence="5"/>
<feature type="domain" description="4Fe-4S ferredoxin-type" evidence="4">
    <location>
        <begin position="4"/>
        <end position="33"/>
    </location>
</feature>
<evidence type="ECO:0000256" key="2">
    <source>
        <dbReference type="ARBA" id="ARBA00023004"/>
    </source>
</evidence>
<protein>
    <submittedName>
        <fullName evidence="5">Pyruvate:ferredoxin and related 2-oxoacid:ferredoxin oxidoreductases, delta subunit (Ferredoxin)</fullName>
        <ecNumber evidence="5">1.2.7.7</ecNumber>
    </submittedName>
</protein>
<dbReference type="GO" id="GO:0051536">
    <property type="term" value="F:iron-sulfur cluster binding"/>
    <property type="evidence" value="ECO:0007669"/>
    <property type="project" value="UniProtKB-KW"/>
</dbReference>
<dbReference type="KEGG" id="bana:BARAN1_1231"/>
<dbReference type="PANTHER" id="PTHR43122:SF2">
    <property type="entry name" value="FERREDOXIN SUBUNIT OF PYRUVATE:FLAVODOXIN OXIDOREDUCTASE"/>
    <property type="match status" value="1"/>
</dbReference>
<evidence type="ECO:0000259" key="4">
    <source>
        <dbReference type="PROSITE" id="PS51379"/>
    </source>
</evidence>
<keyword evidence="2" id="KW-0408">Iron</keyword>
<sequence>MPKGKVVVDRERCKGCGLCVAVCPFGVLDLSKEYNSSGYAVAAAVHPEACTGCALCAQTCPDVAIEVYREKAAAGTPARGAGRPSGEPQR</sequence>
<dbReference type="SUPFAM" id="SSF54862">
    <property type="entry name" value="4Fe-4S ferredoxins"/>
    <property type="match status" value="1"/>
</dbReference>
<keyword evidence="6" id="KW-1185">Reference proteome</keyword>
<dbReference type="Gene3D" id="3.30.70.20">
    <property type="match status" value="1"/>
</dbReference>
<dbReference type="InterPro" id="IPR017896">
    <property type="entry name" value="4Fe4S_Fe-S-bd"/>
</dbReference>
<evidence type="ECO:0000313" key="5">
    <source>
        <dbReference type="EMBL" id="SQD93253.1"/>
    </source>
</evidence>
<dbReference type="EMBL" id="LS483254">
    <property type="protein sequence ID" value="SQD93253.1"/>
    <property type="molecule type" value="Genomic_DNA"/>
</dbReference>
<keyword evidence="1" id="KW-0479">Metal-binding</keyword>
<dbReference type="OrthoDB" id="9789936at2"/>
<accession>A0A2X3K8E9</accession>
<dbReference type="Pfam" id="PF12838">
    <property type="entry name" value="Fer4_7"/>
    <property type="match status" value="1"/>
</dbReference>
<dbReference type="Proteomes" id="UP000249818">
    <property type="component" value="Chromosome BARAN1"/>
</dbReference>
<dbReference type="InterPro" id="IPR017900">
    <property type="entry name" value="4Fe4S_Fe_S_CS"/>
</dbReference>